<dbReference type="RefSeq" id="WP_086757681.1">
    <property type="nucleotide sequence ID" value="NZ_JAGJBZ010000004.1"/>
</dbReference>
<evidence type="ECO:0000256" key="2">
    <source>
        <dbReference type="ARBA" id="ARBA00022679"/>
    </source>
</evidence>
<evidence type="ECO:0000259" key="4">
    <source>
        <dbReference type="Pfam" id="PF01648"/>
    </source>
</evidence>
<dbReference type="PANTHER" id="PTHR12215">
    <property type="entry name" value="PHOSPHOPANTETHEINE TRANSFERASE"/>
    <property type="match status" value="1"/>
</dbReference>
<feature type="region of interest" description="Disordered" evidence="3">
    <location>
        <begin position="265"/>
        <end position="294"/>
    </location>
</feature>
<dbReference type="SUPFAM" id="SSF56214">
    <property type="entry name" value="4'-phosphopantetheinyl transferase"/>
    <property type="match status" value="2"/>
</dbReference>
<dbReference type="InterPro" id="IPR050559">
    <property type="entry name" value="P-Pant_transferase_sf"/>
</dbReference>
<comment type="caution">
    <text evidence="5">The sequence shown here is derived from an EMBL/GenBank/DDBJ whole genome shotgun (WGS) entry which is preliminary data.</text>
</comment>
<dbReference type="EMBL" id="JARAVY010000026">
    <property type="protein sequence ID" value="MDX2915076.1"/>
    <property type="molecule type" value="Genomic_DNA"/>
</dbReference>
<accession>A0ABU4LHY4</accession>
<keyword evidence="6" id="KW-1185">Reference proteome</keyword>
<organism evidence="5 6">
    <name type="scientific">Streptomyces griseiscabiei</name>
    <dbReference type="NCBI Taxonomy" id="2993540"/>
    <lineage>
        <taxon>Bacteria</taxon>
        <taxon>Bacillati</taxon>
        <taxon>Actinomycetota</taxon>
        <taxon>Actinomycetes</taxon>
        <taxon>Kitasatosporales</taxon>
        <taxon>Streptomycetaceae</taxon>
        <taxon>Streptomyces</taxon>
    </lineage>
</organism>
<dbReference type="PANTHER" id="PTHR12215:SF10">
    <property type="entry name" value="L-AMINOADIPATE-SEMIALDEHYDE DEHYDROGENASE-PHOSPHOPANTETHEINYL TRANSFERASE"/>
    <property type="match status" value="1"/>
</dbReference>
<sequence>MTGAHRAVSAPPRRAPAVGRAVTATPSPCADAGGGEFTVAEGRVDLWLIRRPEGPDAALLDTSELDSAERHRAASFIRPADGLLYAAAHVALRRLLGRYTGTPPRDVRFVREPCPGCGRAHGRPALAPRSLHFSLSHSAGLAMVGVASVPVGVDVERLPRAETVEVCGRALHPGERAELADAEGAERILRFGRIWTRKEAFLKGLGTGLSRPSVLDYLGADAARHPRGWTVLDVPCAPTHSAAAAVSGPAPGTVTVRALPGTWLGARGHPAGGTAPHGPPAAPGAPTTDQKDVT</sequence>
<dbReference type="InterPro" id="IPR037143">
    <property type="entry name" value="4-PPantetheinyl_Trfase_dom_sf"/>
</dbReference>
<dbReference type="Pfam" id="PF01648">
    <property type="entry name" value="ACPS"/>
    <property type="match status" value="1"/>
</dbReference>
<comment type="similarity">
    <text evidence="1">Belongs to the P-Pant transferase superfamily. Gsp/Sfp/HetI/AcpT family.</text>
</comment>
<dbReference type="Gene3D" id="3.90.470.20">
    <property type="entry name" value="4'-phosphopantetheinyl transferase domain"/>
    <property type="match status" value="1"/>
</dbReference>
<evidence type="ECO:0000256" key="1">
    <source>
        <dbReference type="ARBA" id="ARBA00010990"/>
    </source>
</evidence>
<evidence type="ECO:0000313" key="5">
    <source>
        <dbReference type="EMBL" id="MDX2915076.1"/>
    </source>
</evidence>
<gene>
    <name evidence="5" type="ORF">PV517_41205</name>
</gene>
<feature type="region of interest" description="Disordered" evidence="3">
    <location>
        <begin position="1"/>
        <end position="23"/>
    </location>
</feature>
<feature type="domain" description="4'-phosphopantetheinyl transferase" evidence="4">
    <location>
        <begin position="150"/>
        <end position="212"/>
    </location>
</feature>
<proteinExistence type="inferred from homology"/>
<feature type="compositionally biased region" description="Low complexity" evidence="3">
    <location>
        <begin position="265"/>
        <end position="276"/>
    </location>
</feature>
<evidence type="ECO:0000256" key="3">
    <source>
        <dbReference type="SAM" id="MobiDB-lite"/>
    </source>
</evidence>
<keyword evidence="2 5" id="KW-0808">Transferase</keyword>
<evidence type="ECO:0000313" key="6">
    <source>
        <dbReference type="Proteomes" id="UP001271723"/>
    </source>
</evidence>
<protein>
    <submittedName>
        <fullName evidence="5">4'-phosphopantetheinyl transferase superfamily protein</fullName>
    </submittedName>
</protein>
<dbReference type="InterPro" id="IPR008278">
    <property type="entry name" value="4-PPantetheinyl_Trfase_dom"/>
</dbReference>
<dbReference type="Proteomes" id="UP001271723">
    <property type="component" value="Unassembled WGS sequence"/>
</dbReference>
<reference evidence="5 6" key="1">
    <citation type="journal article" date="2023" name="Microb. Genom.">
        <title>Mesoterricola silvestris gen. nov., sp. nov., Mesoterricola sediminis sp. nov., Geothrix oryzae sp. nov., Geothrix edaphica sp. nov., Geothrix rubra sp. nov., and Geothrix limicola sp. nov., six novel members of Acidobacteriota isolated from soils.</title>
        <authorList>
            <person name="Weisberg A.J."/>
            <person name="Pearce E."/>
            <person name="Kramer C.G."/>
            <person name="Chang J.H."/>
            <person name="Clarke C.R."/>
        </authorList>
    </citation>
    <scope>NUCLEOTIDE SEQUENCE [LARGE SCALE GENOMIC DNA]</scope>
    <source>
        <strain evidence="5 6">NRRL_B-2795</strain>
    </source>
</reference>
<name>A0ABU4LHY4_9ACTN</name>
<dbReference type="GO" id="GO:0016740">
    <property type="term" value="F:transferase activity"/>
    <property type="evidence" value="ECO:0007669"/>
    <property type="project" value="UniProtKB-KW"/>
</dbReference>